<feature type="transmembrane region" description="Helical" evidence="1">
    <location>
        <begin position="89"/>
        <end position="118"/>
    </location>
</feature>
<reference evidence="4" key="1">
    <citation type="submission" date="2017-09" db="EMBL/GenBank/DDBJ databases">
        <title>The Reconstruction of 2,631 Draft Metagenome-Assembled Genomes from the Global Oceans.</title>
        <authorList>
            <person name="Tully B.J."/>
            <person name="Graham E.D."/>
            <person name="Heidelberg J.F."/>
        </authorList>
    </citation>
    <scope>NUCLEOTIDE SEQUENCE [LARGE SCALE GENOMIC DNA]</scope>
</reference>
<organism evidence="3 4">
    <name type="scientific">Candidatus Iainarchaeum sp</name>
    <dbReference type="NCBI Taxonomy" id="3101447"/>
    <lineage>
        <taxon>Archaea</taxon>
        <taxon>Candidatus Iainarchaeota</taxon>
        <taxon>Candidatus Iainarchaeia</taxon>
        <taxon>Candidatus Iainarchaeales</taxon>
        <taxon>Candidatus Iainarchaeaceae</taxon>
        <taxon>Candidatus Iainarchaeum</taxon>
    </lineage>
</organism>
<dbReference type="AlphaFoldDB" id="A0A2D6LQJ8"/>
<evidence type="ECO:0000259" key="2">
    <source>
        <dbReference type="Pfam" id="PF01970"/>
    </source>
</evidence>
<feature type="transmembrane region" description="Helical" evidence="1">
    <location>
        <begin position="248"/>
        <end position="270"/>
    </location>
</feature>
<evidence type="ECO:0000313" key="3">
    <source>
        <dbReference type="EMBL" id="MAG18378.1"/>
    </source>
</evidence>
<feature type="transmembrane region" description="Helical" evidence="1">
    <location>
        <begin position="291"/>
        <end position="312"/>
    </location>
</feature>
<accession>A0A2D6LQJ8</accession>
<dbReference type="InterPro" id="IPR002823">
    <property type="entry name" value="DUF112_TM"/>
</dbReference>
<proteinExistence type="predicted"/>
<keyword evidence="1" id="KW-0812">Transmembrane</keyword>
<feature type="transmembrane region" description="Helical" evidence="1">
    <location>
        <begin position="370"/>
        <end position="387"/>
    </location>
</feature>
<feature type="transmembrane region" description="Helical" evidence="1">
    <location>
        <begin position="124"/>
        <end position="142"/>
    </location>
</feature>
<sequence length="389" mass="41421">MIEEINFLLIGIIAGTATGLIPGLHANTIALITIYSPLEKNLGFALFVISMSITHSFVDAIPTILLGAPSEESFLSILPGHRMLLQGKGFEAIQLTIFGGLFASITALLLMPFFFSFADNYNETLPLIIPTILFGTLLLLFLSEKKKPNALFIILISSALGIISLNSGIKNPVLALVIGFFAIPSLLQSVFSNTKIPEQKKSFGKGSSKTALLAGFVAGLISIFPGIGPSQAAFVSKKIFTNIGKRGYLTIIGGVNTANLLFSLLMLFIIGKTRTGMAVALNSIIEIDLEIFPVLLAGAVISIGLAAITSEFVAGKAIKITKMNYQNISKGILIFLIFVVFHFSGVTGLIVALSATGVSLFGLASKTKRSLVMSFLMVPTMLFYLGIGF</sequence>
<feature type="transmembrane region" description="Helical" evidence="1">
    <location>
        <begin position="211"/>
        <end position="228"/>
    </location>
</feature>
<feature type="transmembrane region" description="Helical" evidence="1">
    <location>
        <begin position="42"/>
        <end position="68"/>
    </location>
</feature>
<dbReference type="EMBL" id="NZBD01000015">
    <property type="protein sequence ID" value="MAG18378.1"/>
    <property type="molecule type" value="Genomic_DNA"/>
</dbReference>
<feature type="transmembrane region" description="Helical" evidence="1">
    <location>
        <begin position="7"/>
        <end position="36"/>
    </location>
</feature>
<dbReference type="PANTHER" id="PTHR42204:SF1">
    <property type="entry name" value="INTEGRAL MEMBRANE PROTEIN"/>
    <property type="match status" value="1"/>
</dbReference>
<keyword evidence="1" id="KW-1133">Transmembrane helix</keyword>
<keyword evidence="1" id="KW-0472">Membrane</keyword>
<name>A0A2D6LQJ8_9ARCH</name>
<evidence type="ECO:0000256" key="1">
    <source>
        <dbReference type="SAM" id="Phobius"/>
    </source>
</evidence>
<dbReference type="Proteomes" id="UP000226712">
    <property type="component" value="Unassembled WGS sequence"/>
</dbReference>
<feature type="transmembrane region" description="Helical" evidence="1">
    <location>
        <begin position="173"/>
        <end position="191"/>
    </location>
</feature>
<dbReference type="Pfam" id="PF01970">
    <property type="entry name" value="TctA"/>
    <property type="match status" value="1"/>
</dbReference>
<feature type="domain" description="DUF112" evidence="2">
    <location>
        <begin position="7"/>
        <end position="362"/>
    </location>
</feature>
<dbReference type="PANTHER" id="PTHR42204">
    <property type="entry name" value="INTEGRAL MEMBRANE PROTEIN"/>
    <property type="match status" value="1"/>
</dbReference>
<gene>
    <name evidence="3" type="ORF">CL944_02810</name>
</gene>
<feature type="transmembrane region" description="Helical" evidence="1">
    <location>
        <begin position="332"/>
        <end position="363"/>
    </location>
</feature>
<evidence type="ECO:0000313" key="4">
    <source>
        <dbReference type="Proteomes" id="UP000226712"/>
    </source>
</evidence>
<feature type="transmembrane region" description="Helical" evidence="1">
    <location>
        <begin position="149"/>
        <end position="167"/>
    </location>
</feature>
<comment type="caution">
    <text evidence="3">The sequence shown here is derived from an EMBL/GenBank/DDBJ whole genome shotgun (WGS) entry which is preliminary data.</text>
</comment>
<protein>
    <recommendedName>
        <fullName evidence="2">DUF112 domain-containing protein</fullName>
    </recommendedName>
</protein>